<dbReference type="InterPro" id="IPR017871">
    <property type="entry name" value="ABC_transporter-like_CS"/>
</dbReference>
<feature type="compositionally biased region" description="Polar residues" evidence="9">
    <location>
        <begin position="1393"/>
        <end position="1409"/>
    </location>
</feature>
<feature type="transmembrane region" description="Helical" evidence="10">
    <location>
        <begin position="740"/>
        <end position="761"/>
    </location>
</feature>
<dbReference type="InterPro" id="IPR027417">
    <property type="entry name" value="P-loop_NTPase"/>
</dbReference>
<dbReference type="Proteomes" id="UP001280581">
    <property type="component" value="Unassembled WGS sequence"/>
</dbReference>
<dbReference type="GO" id="GO:0015421">
    <property type="term" value="F:ABC-type oligopeptide transporter activity"/>
    <property type="evidence" value="ECO:0007669"/>
    <property type="project" value="TreeGrafter"/>
</dbReference>
<dbReference type="GO" id="GO:0016887">
    <property type="term" value="F:ATP hydrolysis activity"/>
    <property type="evidence" value="ECO:0007669"/>
    <property type="project" value="InterPro"/>
</dbReference>
<evidence type="ECO:0000313" key="14">
    <source>
        <dbReference type="Proteomes" id="UP001280581"/>
    </source>
</evidence>
<dbReference type="InterPro" id="IPR039421">
    <property type="entry name" value="Type_1_exporter"/>
</dbReference>
<feature type="transmembrane region" description="Helical" evidence="10">
    <location>
        <begin position="313"/>
        <end position="335"/>
    </location>
</feature>
<evidence type="ECO:0000256" key="4">
    <source>
        <dbReference type="ARBA" id="ARBA00022692"/>
    </source>
</evidence>
<name>A0AAN6RKS7_9PLEO</name>
<feature type="domain" description="ABC transmembrane type-1" evidence="12">
    <location>
        <begin position="88"/>
        <end position="366"/>
    </location>
</feature>
<dbReference type="FunFam" id="3.40.50.300:FF:000205">
    <property type="entry name" value="ABC transporter B family member 4"/>
    <property type="match status" value="2"/>
</dbReference>
<evidence type="ECO:0000256" key="8">
    <source>
        <dbReference type="ARBA" id="ARBA00023136"/>
    </source>
</evidence>
<dbReference type="CDD" id="cd18577">
    <property type="entry name" value="ABC_6TM_Pgp_ABCB1_D1_like"/>
    <property type="match status" value="1"/>
</dbReference>
<dbReference type="SUPFAM" id="SSF90123">
    <property type="entry name" value="ABC transporter transmembrane region"/>
    <property type="match status" value="2"/>
</dbReference>
<dbReference type="CDD" id="cd18578">
    <property type="entry name" value="ABC_6TM_Pgp_ABCB1_D2_like"/>
    <property type="match status" value="1"/>
</dbReference>
<evidence type="ECO:0000313" key="13">
    <source>
        <dbReference type="EMBL" id="KAK3214671.1"/>
    </source>
</evidence>
<sequence>MAPRPEDMEKGPVPLPGTVPAAAPAPIQANPLGHEEKVLEDGEASSAAGLTEDEKSIINQQLDAPNEQVGYFSLFRYANKKEALIMMISFLASVAAGAAMPLMTLVYGNFAGSFTSFSVDALAAERFRNQINQFTLYFVYIGIGSFVCVYVGMIGFSYTGERITQQIRELYLRAIFRQNIAFFDFLGSGEITTRISSDMVLVQDGVGQKISLFITGTSMFFSALIVGFIRSWKLTLIMLSATLAIVIMMGFNGAKMKQNQTKAVDEYATAGTLAEEVISSARNVTAYGTQKRLEAKYKVYLDRAAKLDYNSKFWLSSMIAGMMGVLNLQYALAFWQGNRFLHSGELGVANILTVVMATMVAGISIGHNLPHIQAFGQAVAAATKVFNTIERKSPIDPETEEGEKPEEFVGNIEFKNIKHIYPSRQDTTVLEEFSLNIEAGKMVALVGASGSGKSTIFGLLERFYLPMSGQVFLDGRDIAERRIAYSGTLNLKWLRRHIAIVSQEPVLFSITIYESIAHGLVGTEFEHASDEKKMQLIEDAAKTANAYNFIMDLPDKFQTKVGERGNLLSGGQKQRIAIARAVVSDPKVLLLDEATAALDTRSEKVVQEALDKASEGRTTIAIAHRLSTIRNADNIVVMAKGRIVEQGTHDALIKQEGVYQSLVQAQELSSRTVPDNRLSGLPTGEKDAQITVEGDDLGLVRTATTKPASVHPKKDEKDQKYNTLELIKFGWSMNRNEHGLMCVGFLLCLLAGATPAIQAIFLGNSINSFFSPGTSTGGHGISFWCWMFFMLGISTWLFYFLQGFTLSRSSAQLIARIREDAFSAILRQDIEFFDSDTVTSGSLAAFLSSEANRLAGLSGSTLGAIITAVASVVVAIIVGLSFGWKLALVCTSTIPLVIGCGYFRFYALVRMEKRTKESTDSASFACEAASSIRTVATLSLEAHLLEQYHTKLEAQGRGNLKFMNISSLLYAMSQGLAMFIFALVFWYGGGLMLRTEYTVLQFFIVYSAIINGAQSAGAIFSFAPDMGEAREAAILLKSFLNRVPKIDNWSTEGRKVDSLAGKVELQSVRFNYPGRSDHKVLRGVSLTAEPGQFVALVGASGSGKSTVMQLLERFYDPTAGSVLVDDVELKDYNIQDYRAQLAIVSQETTLYTGTIRENILADKDDVPEEAVIRACEDANIYEFIMSLPDGFNTLVGAKGALLSGGQRQRMAIARALLRDPKILLLDEATSALDSTSERVVQDALDAAAKGRTTIAIAHRLSTIQHADVIYVFDQGKIVEKGHHEELMGRRGVYWELARLQDMAISRCGFAFAGVSGMGMCHHRKADDCVRIEGHMTRDVTDVIARVQAPNAPSDAAQLSSRSLYKTPLTTLLLPPSSQALLTTNNYTHKLPRSTEQPTPITMSSNTNAQGEGFVESTVNTVKDNVNWAANKLTGNTEEAQRRANQEQAKHGNTIGDKLDGAVGTVKHGANEATDKSKANYYDGKSQTH</sequence>
<feature type="transmembrane region" description="Helical" evidence="10">
    <location>
        <begin position="967"/>
        <end position="987"/>
    </location>
</feature>
<feature type="transmembrane region" description="Helical" evidence="10">
    <location>
        <begin position="83"/>
        <end position="107"/>
    </location>
</feature>
<dbReference type="GO" id="GO:0090374">
    <property type="term" value="P:oligopeptide export from mitochondrion"/>
    <property type="evidence" value="ECO:0007669"/>
    <property type="project" value="TreeGrafter"/>
</dbReference>
<comment type="caution">
    <text evidence="13">The sequence shown here is derived from an EMBL/GenBank/DDBJ whole genome shotgun (WGS) entry which is preliminary data.</text>
</comment>
<dbReference type="EMBL" id="WVTA01000003">
    <property type="protein sequence ID" value="KAK3214671.1"/>
    <property type="molecule type" value="Genomic_DNA"/>
</dbReference>
<keyword evidence="5" id="KW-0547">Nucleotide-binding</keyword>
<feature type="compositionally biased region" description="Basic and acidic residues" evidence="9">
    <location>
        <begin position="1468"/>
        <end position="1477"/>
    </location>
</feature>
<feature type="region of interest" description="Disordered" evidence="9">
    <location>
        <begin position="1433"/>
        <end position="1488"/>
    </location>
</feature>
<feature type="transmembrane region" description="Helical" evidence="10">
    <location>
        <begin position="235"/>
        <end position="254"/>
    </location>
</feature>
<dbReference type="Pfam" id="PF00005">
    <property type="entry name" value="ABC_tran"/>
    <property type="match status" value="2"/>
</dbReference>
<proteinExistence type="inferred from homology"/>
<keyword evidence="7 10" id="KW-1133">Transmembrane helix</keyword>
<dbReference type="SUPFAM" id="SSF52540">
    <property type="entry name" value="P-loop containing nucleoside triphosphate hydrolases"/>
    <property type="match status" value="2"/>
</dbReference>
<dbReference type="Pfam" id="PF00664">
    <property type="entry name" value="ABC_membrane"/>
    <property type="match status" value="2"/>
</dbReference>
<feature type="transmembrane region" description="Helical" evidence="10">
    <location>
        <begin position="862"/>
        <end position="880"/>
    </location>
</feature>
<dbReference type="PROSITE" id="PS50929">
    <property type="entry name" value="ABC_TM1F"/>
    <property type="match status" value="2"/>
</dbReference>
<dbReference type="Gene3D" id="1.20.1560.10">
    <property type="entry name" value="ABC transporter type 1, transmembrane domain"/>
    <property type="match status" value="1"/>
</dbReference>
<dbReference type="InterPro" id="IPR011527">
    <property type="entry name" value="ABC1_TM_dom"/>
</dbReference>
<feature type="domain" description="ABC transporter" evidence="11">
    <location>
        <begin position="1063"/>
        <end position="1299"/>
    </location>
</feature>
<dbReference type="PROSITE" id="PS00211">
    <property type="entry name" value="ABC_TRANSPORTER_1"/>
    <property type="match status" value="2"/>
</dbReference>
<gene>
    <name evidence="13" type="ORF">GRF29_19g916726</name>
</gene>
<feature type="transmembrane region" description="Helical" evidence="10">
    <location>
        <begin position="781"/>
        <end position="801"/>
    </location>
</feature>
<feature type="domain" description="ABC transmembrane type-1" evidence="12">
    <location>
        <begin position="743"/>
        <end position="1028"/>
    </location>
</feature>
<feature type="region of interest" description="Disordered" evidence="9">
    <location>
        <begin position="1385"/>
        <end position="1409"/>
    </location>
</feature>
<keyword evidence="8 10" id="KW-0472">Membrane</keyword>
<feature type="compositionally biased region" description="Basic and acidic residues" evidence="9">
    <location>
        <begin position="1"/>
        <end position="10"/>
    </location>
</feature>
<dbReference type="GO" id="GO:0005743">
    <property type="term" value="C:mitochondrial inner membrane"/>
    <property type="evidence" value="ECO:0007669"/>
    <property type="project" value="TreeGrafter"/>
</dbReference>
<evidence type="ECO:0000256" key="6">
    <source>
        <dbReference type="ARBA" id="ARBA00022840"/>
    </source>
</evidence>
<evidence type="ECO:0000259" key="12">
    <source>
        <dbReference type="PROSITE" id="PS50929"/>
    </source>
</evidence>
<evidence type="ECO:0000256" key="10">
    <source>
        <dbReference type="SAM" id="Phobius"/>
    </source>
</evidence>
<dbReference type="PANTHER" id="PTHR43394">
    <property type="entry name" value="ATP-DEPENDENT PERMEASE MDL1, MITOCHONDRIAL"/>
    <property type="match status" value="1"/>
</dbReference>
<accession>A0AAN6RKS7</accession>
<dbReference type="InterPro" id="IPR003439">
    <property type="entry name" value="ABC_transporter-like_ATP-bd"/>
</dbReference>
<dbReference type="InterPro" id="IPR020100">
    <property type="entry name" value="Glc-repressible_Grg1"/>
</dbReference>
<evidence type="ECO:0000256" key="7">
    <source>
        <dbReference type="ARBA" id="ARBA00022989"/>
    </source>
</evidence>
<feature type="compositionally biased region" description="Basic and acidic residues" evidence="9">
    <location>
        <begin position="1438"/>
        <end position="1449"/>
    </location>
</feature>
<evidence type="ECO:0000256" key="1">
    <source>
        <dbReference type="ARBA" id="ARBA00004141"/>
    </source>
</evidence>
<feature type="transmembrane region" description="Helical" evidence="10">
    <location>
        <begin position="347"/>
        <end position="365"/>
    </location>
</feature>
<dbReference type="PROSITE" id="PS50893">
    <property type="entry name" value="ABC_TRANSPORTER_2"/>
    <property type="match status" value="2"/>
</dbReference>
<evidence type="ECO:0000256" key="3">
    <source>
        <dbReference type="ARBA" id="ARBA00022448"/>
    </source>
</evidence>
<comment type="subcellular location">
    <subcellularLocation>
        <location evidence="1">Membrane</location>
        <topology evidence="1">Multi-pass membrane protein</topology>
    </subcellularLocation>
</comment>
<dbReference type="GO" id="GO:0005524">
    <property type="term" value="F:ATP binding"/>
    <property type="evidence" value="ECO:0007669"/>
    <property type="project" value="UniProtKB-KW"/>
</dbReference>
<keyword evidence="4 10" id="KW-0812">Transmembrane</keyword>
<dbReference type="Gene3D" id="3.40.50.300">
    <property type="entry name" value="P-loop containing nucleotide triphosphate hydrolases"/>
    <property type="match status" value="2"/>
</dbReference>
<evidence type="ECO:0000256" key="2">
    <source>
        <dbReference type="ARBA" id="ARBA00007577"/>
    </source>
</evidence>
<dbReference type="Pfam" id="PF11034">
    <property type="entry name" value="Grg1"/>
    <property type="match status" value="1"/>
</dbReference>
<protein>
    <recommendedName>
        <fullName evidence="15">Leptomycin B resistance protein pmd1</fullName>
    </recommendedName>
</protein>
<dbReference type="FunFam" id="1.20.1560.10:FF:000102">
    <property type="entry name" value="ABC multidrug transporter Mdr1"/>
    <property type="match status" value="1"/>
</dbReference>
<feature type="transmembrane region" description="Helical" evidence="10">
    <location>
        <begin position="137"/>
        <end position="158"/>
    </location>
</feature>
<comment type="similarity">
    <text evidence="2">Belongs to the ABC transporter superfamily. ABCB family. Multidrug resistance exporter (TC 3.A.1.201) subfamily.</text>
</comment>
<evidence type="ECO:0008006" key="15">
    <source>
        <dbReference type="Google" id="ProtNLM"/>
    </source>
</evidence>
<reference evidence="13 14" key="1">
    <citation type="submission" date="2021-02" db="EMBL/GenBank/DDBJ databases">
        <title>Genome assembly of Pseudopithomyces chartarum.</title>
        <authorList>
            <person name="Jauregui R."/>
            <person name="Singh J."/>
            <person name="Voisey C."/>
        </authorList>
    </citation>
    <scope>NUCLEOTIDE SEQUENCE [LARGE SCALE GENOMIC DNA]</scope>
    <source>
        <strain evidence="13 14">AGR01</strain>
    </source>
</reference>
<feature type="region of interest" description="Disordered" evidence="9">
    <location>
        <begin position="1"/>
        <end position="31"/>
    </location>
</feature>
<evidence type="ECO:0000259" key="11">
    <source>
        <dbReference type="PROSITE" id="PS50893"/>
    </source>
</evidence>
<feature type="transmembrane region" description="Helical" evidence="10">
    <location>
        <begin position="210"/>
        <end position="229"/>
    </location>
</feature>
<keyword evidence="3" id="KW-0813">Transport</keyword>
<dbReference type="InterPro" id="IPR036640">
    <property type="entry name" value="ABC1_TM_sf"/>
</dbReference>
<dbReference type="CDD" id="cd03249">
    <property type="entry name" value="ABC_MTABC3_MDL1_MDL2"/>
    <property type="match status" value="2"/>
</dbReference>
<evidence type="ECO:0000256" key="9">
    <source>
        <dbReference type="SAM" id="MobiDB-lite"/>
    </source>
</evidence>
<organism evidence="13 14">
    <name type="scientific">Pseudopithomyces chartarum</name>
    <dbReference type="NCBI Taxonomy" id="1892770"/>
    <lineage>
        <taxon>Eukaryota</taxon>
        <taxon>Fungi</taxon>
        <taxon>Dikarya</taxon>
        <taxon>Ascomycota</taxon>
        <taxon>Pezizomycotina</taxon>
        <taxon>Dothideomycetes</taxon>
        <taxon>Pleosporomycetidae</taxon>
        <taxon>Pleosporales</taxon>
        <taxon>Massarineae</taxon>
        <taxon>Didymosphaeriaceae</taxon>
        <taxon>Pseudopithomyces</taxon>
    </lineage>
</organism>
<evidence type="ECO:0000256" key="5">
    <source>
        <dbReference type="ARBA" id="ARBA00022741"/>
    </source>
</evidence>
<keyword evidence="6" id="KW-0067">ATP-binding</keyword>
<feature type="transmembrane region" description="Helical" evidence="10">
    <location>
        <begin position="886"/>
        <end position="907"/>
    </location>
</feature>
<dbReference type="PANTHER" id="PTHR43394:SF27">
    <property type="entry name" value="ATP-DEPENDENT TRANSLOCASE ABCB1-LIKE"/>
    <property type="match status" value="1"/>
</dbReference>
<feature type="domain" description="ABC transporter" evidence="11">
    <location>
        <begin position="412"/>
        <end position="665"/>
    </location>
</feature>
<keyword evidence="14" id="KW-1185">Reference proteome</keyword>
<dbReference type="SMART" id="SM00382">
    <property type="entry name" value="AAA"/>
    <property type="match status" value="2"/>
</dbReference>
<dbReference type="InterPro" id="IPR003593">
    <property type="entry name" value="AAA+_ATPase"/>
</dbReference>